<organism evidence="1 2">
    <name type="scientific">Paracidobacterium acidisoli</name>
    <dbReference type="NCBI Taxonomy" id="2303751"/>
    <lineage>
        <taxon>Bacteria</taxon>
        <taxon>Pseudomonadati</taxon>
        <taxon>Acidobacteriota</taxon>
        <taxon>Terriglobia</taxon>
        <taxon>Terriglobales</taxon>
        <taxon>Acidobacteriaceae</taxon>
        <taxon>Paracidobacterium</taxon>
    </lineage>
</organism>
<evidence type="ECO:0000313" key="2">
    <source>
        <dbReference type="Proteomes" id="UP000264702"/>
    </source>
</evidence>
<comment type="caution">
    <text evidence="1">The sequence shown here is derived from an EMBL/GenBank/DDBJ whole genome shotgun (WGS) entry which is preliminary data.</text>
</comment>
<name>A0A372IMP2_9BACT</name>
<reference evidence="1 2" key="1">
    <citation type="submission" date="2018-08" db="EMBL/GenBank/DDBJ databases">
        <title>Acidipila sp. 4G-K13, an acidobacterium isolated from forest soil.</title>
        <authorList>
            <person name="Gao Z.-H."/>
            <person name="Qiu L.-H."/>
        </authorList>
    </citation>
    <scope>NUCLEOTIDE SEQUENCE [LARGE SCALE GENOMIC DNA]</scope>
    <source>
        <strain evidence="1 2">4G-K13</strain>
    </source>
</reference>
<evidence type="ECO:0000313" key="1">
    <source>
        <dbReference type="EMBL" id="RFU16207.1"/>
    </source>
</evidence>
<proteinExistence type="predicted"/>
<accession>A0A372IMP2</accession>
<dbReference type="RefSeq" id="WP_117300325.1">
    <property type="nucleotide sequence ID" value="NZ_QVQT02000004.1"/>
</dbReference>
<keyword evidence="2" id="KW-1185">Reference proteome</keyword>
<gene>
    <name evidence="1" type="ORF">D0Y96_12410</name>
</gene>
<protein>
    <submittedName>
        <fullName evidence="1">Uncharacterized protein</fullName>
    </submittedName>
</protein>
<dbReference type="EMBL" id="QVQT01000004">
    <property type="protein sequence ID" value="RFU16207.1"/>
    <property type="molecule type" value="Genomic_DNA"/>
</dbReference>
<sequence length="270" mass="30276">MPDRTFKYNGAVFKVAEGEPEFDGGAGHAVAEVDGCKAVTVSQKFTCGAALLLTLPSAAMYRFGFVQVVRSASRIGYYTDGCVQWRVKNLPLYDASVRPTDVVFPFTTETETAMVSGTKVPTPQFQYVRTNDRLRIGFPLEFPNAYLGRKKDTGKQKLLMVEEKVELTTWLAARDESLRSDMKTIVPLGMALWEVDVEVHVDTKTGTIREHDTKVNSSIGGWEFCRDGEPMPTLPAEIAVLAQRQYWVPDHGTRVRFHQNLLPGNFYKEI</sequence>
<dbReference type="Proteomes" id="UP000264702">
    <property type="component" value="Unassembled WGS sequence"/>
</dbReference>
<dbReference type="AlphaFoldDB" id="A0A372IMP2"/>